<evidence type="ECO:0000313" key="8">
    <source>
        <dbReference type="Proteomes" id="UP000032141"/>
    </source>
</evidence>
<evidence type="ECO:0000256" key="3">
    <source>
        <dbReference type="ARBA" id="ARBA00022989"/>
    </source>
</evidence>
<keyword evidence="4 5" id="KW-0472">Membrane</keyword>
<dbReference type="Gramene" id="Bo00579s220.1">
    <property type="protein sequence ID" value="Bo00579s220.1"/>
    <property type="gene ID" value="Bo00579s220"/>
</dbReference>
<dbReference type="Gene3D" id="1.20.1560.10">
    <property type="entry name" value="ABC transporter type 1, transmembrane domain"/>
    <property type="match status" value="1"/>
</dbReference>
<reference evidence="7" key="1">
    <citation type="journal article" date="2014" name="Genome Biol.">
        <title>Transcriptome and methylome profiling reveals relics of genome dominance in the mesopolyploid Brassica oleracea.</title>
        <authorList>
            <person name="Parkin I.A."/>
            <person name="Koh C."/>
            <person name="Tang H."/>
            <person name="Robinson S.J."/>
            <person name="Kagale S."/>
            <person name="Clarke W.E."/>
            <person name="Town C.D."/>
            <person name="Nixon J."/>
            <person name="Krishnakumar V."/>
            <person name="Bidwell S.L."/>
            <person name="Denoeud F."/>
            <person name="Belcram H."/>
            <person name="Links M.G."/>
            <person name="Just J."/>
            <person name="Clarke C."/>
            <person name="Bender T."/>
            <person name="Huebert T."/>
            <person name="Mason A.S."/>
            <person name="Pires J.C."/>
            <person name="Barker G."/>
            <person name="Moore J."/>
            <person name="Walley P.G."/>
            <person name="Manoli S."/>
            <person name="Batley J."/>
            <person name="Edwards D."/>
            <person name="Nelson M.N."/>
            <person name="Wang X."/>
            <person name="Paterson A.H."/>
            <person name="King G."/>
            <person name="Bancroft I."/>
            <person name="Chalhoub B."/>
            <person name="Sharpe A.G."/>
        </authorList>
    </citation>
    <scope>NUCLEOTIDE SEQUENCE [LARGE SCALE GENOMIC DNA]</scope>
    <source>
        <strain evidence="7">cv. TO1000</strain>
    </source>
</reference>
<protein>
    <recommendedName>
        <fullName evidence="6">ABC transmembrane type-1 domain-containing protein</fullName>
    </recommendedName>
</protein>
<dbReference type="InterPro" id="IPR039421">
    <property type="entry name" value="Type_1_exporter"/>
</dbReference>
<dbReference type="GO" id="GO:0005886">
    <property type="term" value="C:plasma membrane"/>
    <property type="evidence" value="ECO:0007669"/>
    <property type="project" value="TreeGrafter"/>
</dbReference>
<feature type="transmembrane region" description="Helical" evidence="5">
    <location>
        <begin position="188"/>
        <end position="209"/>
    </location>
</feature>
<feature type="domain" description="ABC transmembrane type-1" evidence="6">
    <location>
        <begin position="187"/>
        <end position="330"/>
    </location>
</feature>
<accession>A0A0D2ZPX5</accession>
<dbReference type="InterPro" id="IPR036640">
    <property type="entry name" value="ABC1_TM_sf"/>
</dbReference>
<dbReference type="InterPro" id="IPR011527">
    <property type="entry name" value="ABC1_TM_dom"/>
</dbReference>
<feature type="transmembrane region" description="Helical" evidence="5">
    <location>
        <begin position="266"/>
        <end position="284"/>
    </location>
</feature>
<dbReference type="PROSITE" id="PS50929">
    <property type="entry name" value="ABC_TM1F"/>
    <property type="match status" value="1"/>
</dbReference>
<dbReference type="EnsemblPlants" id="Bo00579s220.1">
    <property type="protein sequence ID" value="Bo00579s220.1"/>
    <property type="gene ID" value="Bo00579s220"/>
</dbReference>
<dbReference type="Pfam" id="PF00664">
    <property type="entry name" value="ABC_membrane"/>
    <property type="match status" value="1"/>
</dbReference>
<evidence type="ECO:0000256" key="2">
    <source>
        <dbReference type="ARBA" id="ARBA00022692"/>
    </source>
</evidence>
<dbReference type="CDD" id="cd18577">
    <property type="entry name" value="ABC_6TM_Pgp_ABCB1_D1_like"/>
    <property type="match status" value="1"/>
</dbReference>
<name>A0A0D2ZPX5_BRAOL</name>
<evidence type="ECO:0000256" key="1">
    <source>
        <dbReference type="ARBA" id="ARBA00004141"/>
    </source>
</evidence>
<dbReference type="GO" id="GO:0005524">
    <property type="term" value="F:ATP binding"/>
    <property type="evidence" value="ECO:0007669"/>
    <property type="project" value="InterPro"/>
</dbReference>
<dbReference type="SUPFAM" id="SSF90123">
    <property type="entry name" value="ABC transporter transmembrane region"/>
    <property type="match status" value="1"/>
</dbReference>
<feature type="transmembrane region" description="Helical" evidence="5">
    <location>
        <begin position="290"/>
        <end position="308"/>
    </location>
</feature>
<dbReference type="Proteomes" id="UP000032141">
    <property type="component" value="Unassembled WGS sequence"/>
</dbReference>
<comment type="subcellular location">
    <subcellularLocation>
        <location evidence="1">Membrane</location>
        <topology evidence="1">Multi-pass membrane protein</topology>
    </subcellularLocation>
</comment>
<evidence type="ECO:0000256" key="4">
    <source>
        <dbReference type="ARBA" id="ARBA00023136"/>
    </source>
</evidence>
<reference evidence="7" key="2">
    <citation type="submission" date="2015-06" db="UniProtKB">
        <authorList>
            <consortium name="EnsemblPlants"/>
        </authorList>
    </citation>
    <scope>IDENTIFICATION</scope>
</reference>
<dbReference type="GO" id="GO:0140359">
    <property type="term" value="F:ABC-type transporter activity"/>
    <property type="evidence" value="ECO:0007669"/>
    <property type="project" value="InterPro"/>
</dbReference>
<keyword evidence="2 5" id="KW-0812">Transmembrane</keyword>
<evidence type="ECO:0000313" key="7">
    <source>
        <dbReference type="EnsemblPlants" id="Bo00579s220.1"/>
    </source>
</evidence>
<organism evidence="7 8">
    <name type="scientific">Brassica oleracea var. oleracea</name>
    <dbReference type="NCBI Taxonomy" id="109376"/>
    <lineage>
        <taxon>Eukaryota</taxon>
        <taxon>Viridiplantae</taxon>
        <taxon>Streptophyta</taxon>
        <taxon>Embryophyta</taxon>
        <taxon>Tracheophyta</taxon>
        <taxon>Spermatophyta</taxon>
        <taxon>Magnoliopsida</taxon>
        <taxon>eudicotyledons</taxon>
        <taxon>Gunneridae</taxon>
        <taxon>Pentapetalae</taxon>
        <taxon>rosids</taxon>
        <taxon>malvids</taxon>
        <taxon>Brassicales</taxon>
        <taxon>Brassicaceae</taxon>
        <taxon>Brassiceae</taxon>
        <taxon>Brassica</taxon>
    </lineage>
</organism>
<dbReference type="HOGENOM" id="CLU_786089_0_0_1"/>
<dbReference type="PANTHER" id="PTHR24222">
    <property type="entry name" value="ABC TRANSPORTER B FAMILY"/>
    <property type="match status" value="1"/>
</dbReference>
<proteinExistence type="predicted"/>
<dbReference type="eggNOG" id="KOG0055">
    <property type="taxonomic scope" value="Eukaryota"/>
</dbReference>
<feature type="transmembrane region" description="Helical" evidence="5">
    <location>
        <begin position="164"/>
        <end position="182"/>
    </location>
</feature>
<evidence type="ECO:0000259" key="6">
    <source>
        <dbReference type="PROSITE" id="PS50929"/>
    </source>
</evidence>
<dbReference type="AlphaFoldDB" id="A0A0D2ZPX5"/>
<feature type="transmembrane region" description="Helical" evidence="5">
    <location>
        <begin position="33"/>
        <end position="57"/>
    </location>
</feature>
<keyword evidence="8" id="KW-1185">Reference proteome</keyword>
<keyword evidence="3 5" id="KW-1133">Transmembrane helix</keyword>
<dbReference type="PANTHER" id="PTHR24222:SF76">
    <property type="entry name" value="MYCOBACTIN IMPORT ATP-BINDING_PERMEASE PROTEIN IRTB"/>
    <property type="match status" value="1"/>
</dbReference>
<sequence length="353" mass="39255">MQNDREAKEDKKKMKKESVSLMGLFSAADKVDYILMFLGTFGTCVHGGTLPLFFVFFGKMLLTWQSFYGFYSHILHIPGLRSSCGRTRRFKSEARVCARFLWSAGEVEDGRINSGSGIFGGRSEIRFSGSGSDLVQSFHRLCLASLPLLVWCEGTGVESLNLRLFPLGTTCAYLLAYLPRFWTHKNALYLVYLGLVNLVSAWMGVACWMQTGERQTARLRIIYLKSILAKDITFFDTEARDSNFIFHISSDTILVQDAIGDKTGHVLRYLCQFIAGFVIGFLSVWQLTLLTLAVVPLIAIAGGGYAVIMSTISKKSEAAYADAGKVAEEVSIASYVRLHLHVKNVFTNKVPLA</sequence>
<evidence type="ECO:0000256" key="5">
    <source>
        <dbReference type="SAM" id="Phobius"/>
    </source>
</evidence>